<evidence type="ECO:0000313" key="5">
    <source>
        <dbReference type="Proteomes" id="UP000499080"/>
    </source>
</evidence>
<proteinExistence type="predicted"/>
<evidence type="ECO:0000313" key="2">
    <source>
        <dbReference type="EMBL" id="GBO30221.1"/>
    </source>
</evidence>
<comment type="caution">
    <text evidence="1">The sequence shown here is derived from an EMBL/GenBank/DDBJ whole genome shotgun (WGS) entry which is preliminary data.</text>
</comment>
<evidence type="ECO:0000313" key="4">
    <source>
        <dbReference type="EMBL" id="GBO31529.1"/>
    </source>
</evidence>
<evidence type="ECO:0000313" key="3">
    <source>
        <dbReference type="EMBL" id="GBO31528.1"/>
    </source>
</evidence>
<dbReference type="Proteomes" id="UP000499080">
    <property type="component" value="Unassembled WGS sequence"/>
</dbReference>
<evidence type="ECO:0008006" key="6">
    <source>
        <dbReference type="Google" id="ProtNLM"/>
    </source>
</evidence>
<dbReference type="EMBL" id="BGPR01047478">
    <property type="protein sequence ID" value="GBO24517.1"/>
    <property type="molecule type" value="Genomic_DNA"/>
</dbReference>
<dbReference type="AlphaFoldDB" id="A0A4Y2VL99"/>
<gene>
    <name evidence="2" type="ORF">AVEN_169711_1</name>
    <name evidence="3" type="ORF">AVEN_231388_1</name>
    <name evidence="1" type="ORF">AVEN_243232_1</name>
    <name evidence="4" type="ORF">AVEN_251617_1</name>
</gene>
<organism evidence="1 5">
    <name type="scientific">Araneus ventricosus</name>
    <name type="common">Orbweaver spider</name>
    <name type="synonym">Epeira ventricosa</name>
    <dbReference type="NCBI Taxonomy" id="182803"/>
    <lineage>
        <taxon>Eukaryota</taxon>
        <taxon>Metazoa</taxon>
        <taxon>Ecdysozoa</taxon>
        <taxon>Arthropoda</taxon>
        <taxon>Chelicerata</taxon>
        <taxon>Arachnida</taxon>
        <taxon>Araneae</taxon>
        <taxon>Araneomorphae</taxon>
        <taxon>Entelegynae</taxon>
        <taxon>Araneoidea</taxon>
        <taxon>Araneidae</taxon>
        <taxon>Araneus</taxon>
    </lineage>
</organism>
<reference evidence="1 5" key="1">
    <citation type="journal article" date="2019" name="Sci. Rep.">
        <title>Orb-weaving spider Araneus ventricosus genome elucidates the spidroin gene catalogue.</title>
        <authorList>
            <person name="Kono N."/>
            <person name="Nakamura H."/>
            <person name="Ohtoshi R."/>
            <person name="Moran D.A.P."/>
            <person name="Shinohara A."/>
            <person name="Yoshida Y."/>
            <person name="Fujiwara M."/>
            <person name="Mori M."/>
            <person name="Tomita M."/>
            <person name="Arakawa K."/>
        </authorList>
    </citation>
    <scope>NUCLEOTIDE SEQUENCE [LARGE SCALE GENOMIC DNA]</scope>
</reference>
<dbReference type="EMBL" id="BGPR01053400">
    <property type="protein sequence ID" value="GBO30221.1"/>
    <property type="molecule type" value="Genomic_DNA"/>
</dbReference>
<keyword evidence="5" id="KW-1185">Reference proteome</keyword>
<accession>A0A4Y2VL99</accession>
<protein>
    <recommendedName>
        <fullName evidence="6">PiggyBac transposable element-derived protein domain-containing protein</fullName>
    </recommendedName>
</protein>
<dbReference type="EMBL" id="BGPR01054850">
    <property type="protein sequence ID" value="GBO31529.1"/>
    <property type="molecule type" value="Genomic_DNA"/>
</dbReference>
<sequence length="163" mass="19241">MIPWAIHIPKNQVCNVDSFRDIMKYVLRMRKDMAKIWGCFDDPMGHPYTQEPIETDEDPDFNNEDNGHRDVLEEIFSDQESFCEHDTKWKEDEDSRNEDVNNLELFSSKEGIDWREIKFRQNIRCHNIVSHSPGTKGSAKDVKSPVKSWELIIKDNIIQLMVE</sequence>
<dbReference type="EMBL" id="BGPR01054848">
    <property type="protein sequence ID" value="GBO31528.1"/>
    <property type="molecule type" value="Genomic_DNA"/>
</dbReference>
<evidence type="ECO:0000313" key="1">
    <source>
        <dbReference type="EMBL" id="GBO24517.1"/>
    </source>
</evidence>
<name>A0A4Y2VL99_ARAVE</name>